<protein>
    <submittedName>
        <fullName evidence="2">PqqD family protein</fullName>
    </submittedName>
</protein>
<reference evidence="2" key="1">
    <citation type="journal article" date="2020" name="mSystems">
        <title>Genome- and Community-Level Interaction Insights into Carbon Utilization and Element Cycling Functions of Hydrothermarchaeota in Hydrothermal Sediment.</title>
        <authorList>
            <person name="Zhou Z."/>
            <person name="Liu Y."/>
            <person name="Xu W."/>
            <person name="Pan J."/>
            <person name="Luo Z.H."/>
            <person name="Li M."/>
        </authorList>
    </citation>
    <scope>NUCLEOTIDE SEQUENCE [LARGE SCALE GENOMIC DNA]</scope>
    <source>
        <strain evidence="2">SpSt-1</strain>
        <strain evidence="1">SpSt-1121</strain>
    </source>
</reference>
<dbReference type="InterPro" id="IPR008792">
    <property type="entry name" value="PQQD"/>
</dbReference>
<dbReference type="Gene3D" id="1.10.10.1150">
    <property type="entry name" value="Coenzyme PQQ synthesis protein D (PqqD)"/>
    <property type="match status" value="1"/>
</dbReference>
<sequence length="98" mass="11105">MSNETEKVRWNEIYRKKGTEIGVDKGDFVIAVDEEKAYALAPAVYYVWSMCDGETTIGKIIENLAKSIEEEIDTTTLYNAVVDIIDRLVEVNLLEKVS</sequence>
<evidence type="ECO:0000313" key="2">
    <source>
        <dbReference type="EMBL" id="HHR95315.1"/>
    </source>
</evidence>
<dbReference type="EMBL" id="DRUB01000010">
    <property type="protein sequence ID" value="HHR95315.1"/>
    <property type="molecule type" value="Genomic_DNA"/>
</dbReference>
<accession>A0A7C5YVA9</accession>
<name>A0A7C5YVA9_9CREN</name>
<organism evidence="2">
    <name type="scientific">Ignisphaera aggregans</name>
    <dbReference type="NCBI Taxonomy" id="334771"/>
    <lineage>
        <taxon>Archaea</taxon>
        <taxon>Thermoproteota</taxon>
        <taxon>Thermoprotei</taxon>
        <taxon>Desulfurococcales</taxon>
        <taxon>Desulfurococcaceae</taxon>
        <taxon>Ignisphaera</taxon>
    </lineage>
</organism>
<evidence type="ECO:0000313" key="1">
    <source>
        <dbReference type="EMBL" id="HHP81749.1"/>
    </source>
</evidence>
<dbReference type="EMBL" id="DRZI01000157">
    <property type="protein sequence ID" value="HHP81749.1"/>
    <property type="molecule type" value="Genomic_DNA"/>
</dbReference>
<comment type="caution">
    <text evidence="2">The sequence shown here is derived from an EMBL/GenBank/DDBJ whole genome shotgun (WGS) entry which is preliminary data.</text>
</comment>
<dbReference type="AlphaFoldDB" id="A0A7C5YVA9"/>
<proteinExistence type="predicted"/>
<gene>
    <name evidence="2" type="ORF">ENL47_00420</name>
    <name evidence="1" type="ORF">ENM84_03700</name>
</gene>
<dbReference type="InterPro" id="IPR041881">
    <property type="entry name" value="PqqD_sf"/>
</dbReference>
<dbReference type="Pfam" id="PF05402">
    <property type="entry name" value="PqqD"/>
    <property type="match status" value="1"/>
</dbReference>